<sequence>MPPEKAKAKTAHSTSRDLVPVGPRHLSAKNQTKRDENGDKPTTARALVLRNGKYGARGTGELMAMGKMSGREKLDLLAEDLIERSKKALGTPFRLERCINMGDSQLSAQLDDISNLQDPDLFYDKIKTEVLAREPRLGKDAPDPLRSRDKVVPVVASRIHNAYMMAAAWRLVVETLSDLAEEGLEDSPVKSQLKKSAGFRGRYLVLYDIVNTLAQAAQAKFALLATTAPHYEQYFKVQVADGKREYIFDWDGLKAVHKSFLDSIIVELCLPESAIPRQVLYQILHEAIEESPRDAKLFPQAVWDAVGDLSVIVQLLEMLESPLLGPEGETWKKETRKMPEEFEDWADAQIFSARASEKYANYADMIFPLEKTKSRHVLDNMWRQVDRNYEAVCGMDVDSLWQLKDIRHRAPQWHAVRFSGNSKSYDSDSDGGRPKSKGSRGMGSKGRRLPAIMNGPADDSDADMPDLQSVSDSSSEYQSESDDDEDEYDEDEDESGGSEDGYDTDEEDALRDMLREAMDTAAATPDFFDPKSPAPEFEALAEERKGNPFLKLLGSLRGRMFSSNPTLKTTPRTEPRHPFAPGKTGAVPRPTPVPPSPAPSPKSRKATVEAVEDEEELAAAAKKKKKKPKKKKKSATAAAGQEPVDVANGAATEPTSVQAPPVIVTPPTQASKANGQANTPSSTKKFNAPKTPAKPPAVNASTTSLPHVPLSHVQTAQSAHSYLTREGLMNQKAKVKAKRDPLTPVPEKKGLFSRFRKDKSKDKEKDAEAEESKKGSKFSFFSRLTKRAREDMHKLLGTSEDETKGIQPMKWESFLKLMREMGFEYDPSTAGSSVRFDPPDPRDVPITFHRPHPDPTLYPILLKEFSKKLKRQYGWCEEDFYR</sequence>
<feature type="compositionally biased region" description="Acidic residues" evidence="1">
    <location>
        <begin position="479"/>
        <end position="509"/>
    </location>
</feature>
<feature type="compositionally biased region" description="Basic and acidic residues" evidence="1">
    <location>
        <begin position="738"/>
        <end position="750"/>
    </location>
</feature>
<feature type="region of interest" description="Disordered" evidence="1">
    <location>
        <begin position="419"/>
        <end position="542"/>
    </location>
</feature>
<keyword evidence="3" id="KW-1185">Reference proteome</keyword>
<dbReference type="STRING" id="139825.A0A401GG66"/>
<feature type="compositionally biased region" description="Polar residues" evidence="1">
    <location>
        <begin position="666"/>
        <end position="685"/>
    </location>
</feature>
<name>A0A401GG66_9APHY</name>
<comment type="caution">
    <text evidence="2">The sequence shown here is derived from an EMBL/GenBank/DDBJ whole genome shotgun (WGS) entry which is preliminary data.</text>
</comment>
<dbReference type="Pfam" id="PF07927">
    <property type="entry name" value="HicA_toxin"/>
    <property type="match status" value="1"/>
</dbReference>
<dbReference type="Proteomes" id="UP000287166">
    <property type="component" value="Unassembled WGS sequence"/>
</dbReference>
<feature type="region of interest" description="Disordered" evidence="1">
    <location>
        <begin position="829"/>
        <end position="850"/>
    </location>
</feature>
<proteinExistence type="predicted"/>
<feature type="compositionally biased region" description="Basic and acidic residues" evidence="1">
    <location>
        <begin position="759"/>
        <end position="774"/>
    </location>
</feature>
<dbReference type="AlphaFoldDB" id="A0A401GG66"/>
<feature type="region of interest" description="Disordered" evidence="1">
    <location>
        <begin position="732"/>
        <end position="776"/>
    </location>
</feature>
<dbReference type="GO" id="GO:0003729">
    <property type="term" value="F:mRNA binding"/>
    <property type="evidence" value="ECO:0007669"/>
    <property type="project" value="InterPro"/>
</dbReference>
<organism evidence="2 3">
    <name type="scientific">Sparassis crispa</name>
    <dbReference type="NCBI Taxonomy" id="139825"/>
    <lineage>
        <taxon>Eukaryota</taxon>
        <taxon>Fungi</taxon>
        <taxon>Dikarya</taxon>
        <taxon>Basidiomycota</taxon>
        <taxon>Agaricomycotina</taxon>
        <taxon>Agaricomycetes</taxon>
        <taxon>Polyporales</taxon>
        <taxon>Sparassidaceae</taxon>
        <taxon>Sparassis</taxon>
    </lineage>
</organism>
<feature type="region of interest" description="Disordered" evidence="1">
    <location>
        <begin position="1"/>
        <end position="44"/>
    </location>
</feature>
<gene>
    <name evidence="2" type="ORF">SCP_0308850</name>
</gene>
<feature type="region of interest" description="Disordered" evidence="1">
    <location>
        <begin position="560"/>
        <end position="704"/>
    </location>
</feature>
<dbReference type="InterPro" id="IPR012933">
    <property type="entry name" value="HicA_mRNA_interferase"/>
</dbReference>
<feature type="compositionally biased region" description="Pro residues" evidence="1">
    <location>
        <begin position="589"/>
        <end position="600"/>
    </location>
</feature>
<accession>A0A401GG66</accession>
<protein>
    <submittedName>
        <fullName evidence="2">Uncharacterized protein</fullName>
    </submittedName>
</protein>
<dbReference type="GeneID" id="38778076"/>
<evidence type="ECO:0000313" key="2">
    <source>
        <dbReference type="EMBL" id="GBE81159.1"/>
    </source>
</evidence>
<dbReference type="RefSeq" id="XP_027612072.1">
    <property type="nucleotide sequence ID" value="XM_027756271.1"/>
</dbReference>
<reference evidence="2 3" key="1">
    <citation type="journal article" date="2018" name="Sci. Rep.">
        <title>Genome sequence of the cauliflower mushroom Sparassis crispa (Hanabiratake) and its association with beneficial usage.</title>
        <authorList>
            <person name="Kiyama R."/>
            <person name="Furutani Y."/>
            <person name="Kawaguchi K."/>
            <person name="Nakanishi T."/>
        </authorList>
    </citation>
    <scope>NUCLEOTIDE SEQUENCE [LARGE SCALE GENOMIC DNA]</scope>
</reference>
<evidence type="ECO:0000313" key="3">
    <source>
        <dbReference type="Proteomes" id="UP000287166"/>
    </source>
</evidence>
<dbReference type="EMBL" id="BFAD01000003">
    <property type="protein sequence ID" value="GBE81159.1"/>
    <property type="molecule type" value="Genomic_DNA"/>
</dbReference>
<evidence type="ECO:0000256" key="1">
    <source>
        <dbReference type="SAM" id="MobiDB-lite"/>
    </source>
</evidence>
<dbReference type="OrthoDB" id="2922289at2759"/>
<feature type="compositionally biased region" description="Polar residues" evidence="1">
    <location>
        <begin position="561"/>
        <end position="570"/>
    </location>
</feature>
<feature type="compositionally biased region" description="Basic residues" evidence="1">
    <location>
        <begin position="621"/>
        <end position="634"/>
    </location>
</feature>
<dbReference type="InParanoid" id="A0A401GG66"/>